<dbReference type="GO" id="GO:0005829">
    <property type="term" value="C:cytosol"/>
    <property type="evidence" value="ECO:0007669"/>
    <property type="project" value="TreeGrafter"/>
</dbReference>
<evidence type="ECO:0000259" key="8">
    <source>
        <dbReference type="Pfam" id="PF20628"/>
    </source>
</evidence>
<comment type="caution">
    <text evidence="9">The sequence shown here is derived from an EMBL/GenBank/DDBJ whole genome shotgun (WGS) entry which is preliminary data.</text>
</comment>
<protein>
    <submittedName>
        <fullName evidence="9">Putative iron-dependent peroxidase</fullName>
    </submittedName>
</protein>
<dbReference type="SUPFAM" id="SSF54909">
    <property type="entry name" value="Dimeric alpha+beta barrel"/>
    <property type="match status" value="1"/>
</dbReference>
<feature type="domain" description="Dyp-type peroxidase C-terminal" evidence="8">
    <location>
        <begin position="138"/>
        <end position="299"/>
    </location>
</feature>
<keyword evidence="2 9" id="KW-0575">Peroxidase</keyword>
<evidence type="ECO:0000313" key="9">
    <source>
        <dbReference type="EMBL" id="TDO98998.1"/>
    </source>
</evidence>
<reference evidence="9 10" key="1">
    <citation type="submission" date="2019-03" db="EMBL/GenBank/DDBJ databases">
        <title>Genomic Encyclopedia of Type Strains, Phase III (KMG-III): the genomes of soil and plant-associated and newly described type strains.</title>
        <authorList>
            <person name="Whitman W."/>
        </authorList>
    </citation>
    <scope>NUCLEOTIDE SEQUENCE [LARGE SCALE GENOMIC DNA]</scope>
    <source>
        <strain evidence="9 10">CECT 7378</strain>
    </source>
</reference>
<keyword evidence="3" id="KW-0479">Metal-binding</keyword>
<evidence type="ECO:0000313" key="10">
    <source>
        <dbReference type="Proteomes" id="UP000294656"/>
    </source>
</evidence>
<keyword evidence="10" id="KW-1185">Reference proteome</keyword>
<accession>A0A4R6MBL4</accession>
<comment type="similarity">
    <text evidence="6">Belongs to the DyP-type peroxidase family.</text>
</comment>
<proteinExistence type="inferred from homology"/>
<dbReference type="Pfam" id="PF04261">
    <property type="entry name" value="Dyp_perox_N"/>
    <property type="match status" value="1"/>
</dbReference>
<name>A0A4R6MBL4_9GAMM</name>
<keyword evidence="4" id="KW-0560">Oxidoreductase</keyword>
<dbReference type="EMBL" id="SNXC01000010">
    <property type="protein sequence ID" value="TDO98998.1"/>
    <property type="molecule type" value="Genomic_DNA"/>
</dbReference>
<dbReference type="Pfam" id="PF20628">
    <property type="entry name" value="Dyp_perox_C"/>
    <property type="match status" value="1"/>
</dbReference>
<evidence type="ECO:0000259" key="7">
    <source>
        <dbReference type="Pfam" id="PF04261"/>
    </source>
</evidence>
<dbReference type="GO" id="GO:0020037">
    <property type="term" value="F:heme binding"/>
    <property type="evidence" value="ECO:0007669"/>
    <property type="project" value="InterPro"/>
</dbReference>
<evidence type="ECO:0000256" key="3">
    <source>
        <dbReference type="ARBA" id="ARBA00022723"/>
    </source>
</evidence>
<evidence type="ECO:0000256" key="6">
    <source>
        <dbReference type="ARBA" id="ARBA00025737"/>
    </source>
</evidence>
<evidence type="ECO:0000256" key="1">
    <source>
        <dbReference type="ARBA" id="ARBA00001970"/>
    </source>
</evidence>
<evidence type="ECO:0000256" key="2">
    <source>
        <dbReference type="ARBA" id="ARBA00022559"/>
    </source>
</evidence>
<dbReference type="NCBIfam" id="TIGR01413">
    <property type="entry name" value="Dyp_perox_fam"/>
    <property type="match status" value="1"/>
</dbReference>
<dbReference type="RefSeq" id="WP_133503207.1">
    <property type="nucleotide sequence ID" value="NZ_SNXC01000010.1"/>
</dbReference>
<dbReference type="GO" id="GO:0046872">
    <property type="term" value="F:metal ion binding"/>
    <property type="evidence" value="ECO:0007669"/>
    <property type="project" value="UniProtKB-KW"/>
</dbReference>
<dbReference type="AlphaFoldDB" id="A0A4R6MBL4"/>
<feature type="domain" description="Dyp-type peroxidase N-terminal" evidence="7">
    <location>
        <begin position="6"/>
        <end position="135"/>
    </location>
</feature>
<dbReference type="InterPro" id="IPR011008">
    <property type="entry name" value="Dimeric_a/b-barrel"/>
</dbReference>
<gene>
    <name evidence="9" type="ORF">DFP79_1422</name>
</gene>
<organism evidence="9 10">
    <name type="scientific">Marinomonas balearica</name>
    <dbReference type="NCBI Taxonomy" id="491947"/>
    <lineage>
        <taxon>Bacteria</taxon>
        <taxon>Pseudomonadati</taxon>
        <taxon>Pseudomonadota</taxon>
        <taxon>Gammaproteobacteria</taxon>
        <taxon>Oceanospirillales</taxon>
        <taxon>Oceanospirillaceae</taxon>
        <taxon>Marinomonas</taxon>
    </lineage>
</organism>
<sequence>MPNQPQSGICAEASSDATFVLLNCIKGKEHTLREVLSKLPDLIERKQNKFAGTQLYATIGFSVYAWDTLFSQPKPKHLEAFPILKGEFIEVEPEQIDICLHVRSIRRDATFALTRALVDIFEDSVEVKSQTDCFKYLDNRDLTGFVDGTENPQGDNRAQVALIQNEDPNYVNGSYLNLMKFVHDLPKWESVPVEKQEQIYGRTKEEDIEFPASEKSVHAHTKRTSLKDDQGQSLEILRQSMPFGNLYEKGLMFASYAKTPEIFNTMLKSMIIGDEDGNTDHLMKYTRAPYGSLFFVPANSFLRQFTPEA</sequence>
<dbReference type="Proteomes" id="UP000294656">
    <property type="component" value="Unassembled WGS sequence"/>
</dbReference>
<keyword evidence="5" id="KW-0408">Iron</keyword>
<comment type="cofactor">
    <cofactor evidence="1">
        <name>heme b</name>
        <dbReference type="ChEBI" id="CHEBI:60344"/>
    </cofactor>
</comment>
<evidence type="ECO:0000256" key="5">
    <source>
        <dbReference type="ARBA" id="ARBA00023004"/>
    </source>
</evidence>
<dbReference type="PANTHER" id="PTHR30521:SF0">
    <property type="entry name" value="DYP-TYPE PEROXIDASE FAMILY PROTEIN"/>
    <property type="match status" value="1"/>
</dbReference>
<dbReference type="InterPro" id="IPR006314">
    <property type="entry name" value="Dyp_peroxidase"/>
</dbReference>
<dbReference type="GO" id="GO:0004601">
    <property type="term" value="F:peroxidase activity"/>
    <property type="evidence" value="ECO:0007669"/>
    <property type="project" value="UniProtKB-KW"/>
</dbReference>
<evidence type="ECO:0000256" key="4">
    <source>
        <dbReference type="ARBA" id="ARBA00023002"/>
    </source>
</evidence>
<dbReference type="InterPro" id="IPR048328">
    <property type="entry name" value="Dyp_perox_C"/>
</dbReference>
<dbReference type="OrthoDB" id="3251355at2"/>
<dbReference type="PANTHER" id="PTHR30521">
    <property type="entry name" value="DEFERROCHELATASE/PEROXIDASE"/>
    <property type="match status" value="1"/>
</dbReference>
<dbReference type="InterPro" id="IPR048327">
    <property type="entry name" value="Dyp_perox_N"/>
</dbReference>
<dbReference type="PROSITE" id="PS51404">
    <property type="entry name" value="DYP_PEROXIDASE"/>
    <property type="match status" value="1"/>
</dbReference>